<evidence type="ECO:0000256" key="1">
    <source>
        <dbReference type="SAM" id="Phobius"/>
    </source>
</evidence>
<organism evidence="2 3">
    <name type="scientific">Chlorobaculum limnaeum</name>
    <dbReference type="NCBI Taxonomy" id="274537"/>
    <lineage>
        <taxon>Bacteria</taxon>
        <taxon>Pseudomonadati</taxon>
        <taxon>Chlorobiota</taxon>
        <taxon>Chlorobiia</taxon>
        <taxon>Chlorobiales</taxon>
        <taxon>Chlorobiaceae</taxon>
        <taxon>Chlorobaculum</taxon>
    </lineage>
</organism>
<proteinExistence type="predicted"/>
<dbReference type="RefSeq" id="WP_069811115.1">
    <property type="nucleotide sequence ID" value="NZ_CP017305.1"/>
</dbReference>
<accession>A0A1D8D121</accession>
<dbReference type="EMBL" id="CP017305">
    <property type="protein sequence ID" value="AOS84876.1"/>
    <property type="molecule type" value="Genomic_DNA"/>
</dbReference>
<dbReference type="Proteomes" id="UP000095185">
    <property type="component" value="Chromosome"/>
</dbReference>
<feature type="transmembrane region" description="Helical" evidence="1">
    <location>
        <begin position="12"/>
        <end position="35"/>
    </location>
</feature>
<evidence type="ECO:0000313" key="2">
    <source>
        <dbReference type="EMBL" id="AOS84876.1"/>
    </source>
</evidence>
<dbReference type="STRING" id="274537.BIU88_12505"/>
<gene>
    <name evidence="2" type="ORF">BIU88_12505</name>
</gene>
<protein>
    <submittedName>
        <fullName evidence="2">Uncharacterized protein</fullName>
    </submittedName>
</protein>
<keyword evidence="1" id="KW-0812">Transmembrane</keyword>
<feature type="transmembrane region" description="Helical" evidence="1">
    <location>
        <begin position="47"/>
        <end position="70"/>
    </location>
</feature>
<feature type="transmembrane region" description="Helical" evidence="1">
    <location>
        <begin position="175"/>
        <end position="195"/>
    </location>
</feature>
<dbReference type="KEGG" id="clz:BIU88_12505"/>
<keyword evidence="3" id="KW-1185">Reference proteome</keyword>
<sequence>MGSILSRVGKFFHIFELSYIIAGAITLSALVFFYIKLGLIFPDWFPFQQWEGIAIIIVACYVCGLFSYVAGRSLSEILLRWWTHQIIMSNALKNHDINEIEKIKNNFSQNILKRKGHYDALYRQMWCEMTHEITGDQSTQHHFQNLIPYWSMSATYDGVAFAFLAWALVLMSTQYYLWVIISLIAAVFTFHRGFIYYQNQIKDIVAYYTMKHPPLIPMNQVDSPLQDQ</sequence>
<dbReference type="AlphaFoldDB" id="A0A1D8D121"/>
<reference evidence="2" key="1">
    <citation type="submission" date="2016-09" db="EMBL/GenBank/DDBJ databases">
        <title>Genome sequence of Chlorobaculum limnaeum.</title>
        <authorList>
            <person name="Liu Z."/>
            <person name="Tank M."/>
            <person name="Bryant D.A."/>
        </authorList>
    </citation>
    <scope>NUCLEOTIDE SEQUENCE [LARGE SCALE GENOMIC DNA]</scope>
    <source>
        <strain evidence="2">DSM 1677</strain>
    </source>
</reference>
<feature type="transmembrane region" description="Helical" evidence="1">
    <location>
        <begin position="147"/>
        <end position="169"/>
    </location>
</feature>
<evidence type="ECO:0000313" key="3">
    <source>
        <dbReference type="Proteomes" id="UP000095185"/>
    </source>
</evidence>
<keyword evidence="1" id="KW-1133">Transmembrane helix</keyword>
<name>A0A1D8D121_CHLLM</name>
<keyword evidence="1" id="KW-0472">Membrane</keyword>